<organism evidence="10 11">
    <name type="scientific">Albimonas pacifica</name>
    <dbReference type="NCBI Taxonomy" id="1114924"/>
    <lineage>
        <taxon>Bacteria</taxon>
        <taxon>Pseudomonadati</taxon>
        <taxon>Pseudomonadota</taxon>
        <taxon>Alphaproteobacteria</taxon>
        <taxon>Rhodobacterales</taxon>
        <taxon>Paracoccaceae</taxon>
        <taxon>Albimonas</taxon>
    </lineage>
</organism>
<reference evidence="10 11" key="1">
    <citation type="submission" date="2016-10" db="EMBL/GenBank/DDBJ databases">
        <authorList>
            <person name="de Groot N.N."/>
        </authorList>
    </citation>
    <scope>NUCLEOTIDE SEQUENCE [LARGE SCALE GENOMIC DNA]</scope>
    <source>
        <strain evidence="10 11">CGMCC 1.11030</strain>
    </source>
</reference>
<dbReference type="PANTHER" id="PTHR43266">
    <property type="entry name" value="MACROLIDE-EFFLUX PROTEIN"/>
    <property type="match status" value="1"/>
</dbReference>
<feature type="transmembrane region" description="Helical" evidence="8">
    <location>
        <begin position="454"/>
        <end position="470"/>
    </location>
</feature>
<feature type="transmembrane region" description="Helical" evidence="8">
    <location>
        <begin position="422"/>
        <end position="448"/>
    </location>
</feature>
<keyword evidence="11" id="KW-1185">Reference proteome</keyword>
<feature type="region of interest" description="Disordered" evidence="7">
    <location>
        <begin position="1"/>
        <end position="50"/>
    </location>
</feature>
<dbReference type="Proteomes" id="UP000199377">
    <property type="component" value="Unassembled WGS sequence"/>
</dbReference>
<evidence type="ECO:0000256" key="4">
    <source>
        <dbReference type="ARBA" id="ARBA00022692"/>
    </source>
</evidence>
<proteinExistence type="predicted"/>
<evidence type="ECO:0000313" key="11">
    <source>
        <dbReference type="Proteomes" id="UP000199377"/>
    </source>
</evidence>
<dbReference type="PROSITE" id="PS50850">
    <property type="entry name" value="MFS"/>
    <property type="match status" value="1"/>
</dbReference>
<dbReference type="RefSeq" id="WP_092865978.1">
    <property type="nucleotide sequence ID" value="NZ_FOQH01000019.1"/>
</dbReference>
<feature type="transmembrane region" description="Helical" evidence="8">
    <location>
        <begin position="222"/>
        <end position="242"/>
    </location>
</feature>
<dbReference type="EMBL" id="FOQH01000019">
    <property type="protein sequence ID" value="SFJ23394.1"/>
    <property type="molecule type" value="Genomic_DNA"/>
</dbReference>
<accession>A0A1I3PNQ8</accession>
<evidence type="ECO:0000256" key="6">
    <source>
        <dbReference type="ARBA" id="ARBA00023136"/>
    </source>
</evidence>
<keyword evidence="3" id="KW-1003">Cell membrane</keyword>
<dbReference type="GO" id="GO:0005886">
    <property type="term" value="C:plasma membrane"/>
    <property type="evidence" value="ECO:0007669"/>
    <property type="project" value="UniProtKB-SubCell"/>
</dbReference>
<keyword evidence="6 8" id="KW-0472">Membrane</keyword>
<feature type="transmembrane region" description="Helical" evidence="8">
    <location>
        <begin position="340"/>
        <end position="365"/>
    </location>
</feature>
<feature type="compositionally biased region" description="Basic and acidic residues" evidence="7">
    <location>
        <begin position="1"/>
        <end position="10"/>
    </location>
</feature>
<keyword evidence="4 8" id="KW-0812">Transmembrane</keyword>
<evidence type="ECO:0000256" key="5">
    <source>
        <dbReference type="ARBA" id="ARBA00022989"/>
    </source>
</evidence>
<comment type="subcellular location">
    <subcellularLocation>
        <location evidence="1">Cell membrane</location>
        <topology evidence="1">Multi-pass membrane protein</topology>
    </subcellularLocation>
</comment>
<evidence type="ECO:0000256" key="2">
    <source>
        <dbReference type="ARBA" id="ARBA00022448"/>
    </source>
</evidence>
<dbReference type="PANTHER" id="PTHR43266:SF2">
    <property type="entry name" value="MAJOR FACILITATOR SUPERFAMILY (MFS) PROFILE DOMAIN-CONTAINING PROTEIN"/>
    <property type="match status" value="1"/>
</dbReference>
<gene>
    <name evidence="10" type="ORF">SAMN05216258_11917</name>
</gene>
<dbReference type="Gene3D" id="1.20.1250.20">
    <property type="entry name" value="MFS general substrate transporter like domains"/>
    <property type="match status" value="1"/>
</dbReference>
<dbReference type="InterPro" id="IPR020846">
    <property type="entry name" value="MFS_dom"/>
</dbReference>
<keyword evidence="2" id="KW-0813">Transport</keyword>
<dbReference type="GO" id="GO:0022857">
    <property type="term" value="F:transmembrane transporter activity"/>
    <property type="evidence" value="ECO:0007669"/>
    <property type="project" value="InterPro"/>
</dbReference>
<feature type="transmembrane region" description="Helical" evidence="8">
    <location>
        <begin position="60"/>
        <end position="77"/>
    </location>
</feature>
<dbReference type="OrthoDB" id="6187882at2"/>
<dbReference type="SUPFAM" id="SSF103473">
    <property type="entry name" value="MFS general substrate transporter"/>
    <property type="match status" value="1"/>
</dbReference>
<evidence type="ECO:0000259" key="9">
    <source>
        <dbReference type="PROSITE" id="PS50850"/>
    </source>
</evidence>
<dbReference type="AlphaFoldDB" id="A0A1I3PNQ8"/>
<dbReference type="Pfam" id="PF07690">
    <property type="entry name" value="MFS_1"/>
    <property type="match status" value="1"/>
</dbReference>
<feature type="transmembrane region" description="Helical" evidence="8">
    <location>
        <begin position="311"/>
        <end position="328"/>
    </location>
</feature>
<dbReference type="CDD" id="cd06173">
    <property type="entry name" value="MFS_MefA_like"/>
    <property type="match status" value="1"/>
</dbReference>
<dbReference type="InterPro" id="IPR011701">
    <property type="entry name" value="MFS"/>
</dbReference>
<protein>
    <submittedName>
        <fullName evidence="10">Predicted arabinose efflux permease, MFS family</fullName>
    </submittedName>
</protein>
<feature type="transmembrane region" description="Helical" evidence="8">
    <location>
        <begin position="131"/>
        <end position="150"/>
    </location>
</feature>
<dbReference type="InterPro" id="IPR036259">
    <property type="entry name" value="MFS_trans_sf"/>
</dbReference>
<evidence type="ECO:0000256" key="1">
    <source>
        <dbReference type="ARBA" id="ARBA00004651"/>
    </source>
</evidence>
<feature type="transmembrane region" description="Helical" evidence="8">
    <location>
        <begin position="276"/>
        <end position="299"/>
    </location>
</feature>
<feature type="compositionally biased region" description="Basic and acidic residues" evidence="7">
    <location>
        <begin position="31"/>
        <end position="47"/>
    </location>
</feature>
<evidence type="ECO:0000256" key="8">
    <source>
        <dbReference type="SAM" id="Phobius"/>
    </source>
</evidence>
<name>A0A1I3PNQ8_9RHOB</name>
<keyword evidence="5 8" id="KW-1133">Transmembrane helix</keyword>
<feature type="domain" description="Major facilitator superfamily (MFS) profile" evidence="9">
    <location>
        <begin position="59"/>
        <end position="477"/>
    </location>
</feature>
<feature type="transmembrane region" description="Helical" evidence="8">
    <location>
        <begin position="385"/>
        <end position="410"/>
    </location>
</feature>
<feature type="transmembrane region" description="Helical" evidence="8">
    <location>
        <begin position="189"/>
        <end position="210"/>
    </location>
</feature>
<sequence>MTPATERDDAAEPASGDARAQALPDALDAASGREADDARESAHRDGPPPRQLDLLRARRFWPLFWVQFLGAFNDQVFKNGFMALLTWKLAERLGLDIDLHVLMAGALYILPFALFSAVAGQIADGVDKARMMRWVKGAEVVLMALAALAFQLENIFLLYLLLFLMGAQSAFFAPIKYAVLPQYLARRELMAGAGLVQSATFLAIILGQILGLKVALLDGGAALVGATVVAVALFGLAASFMAPSAPRQGRAPEIDVTVVRAIRDVVRDCARRPRPFFAILCISWFWFAGATFLTLILPIAKETLHASEDAALVLLAAFVTGLALGAALTNRATRGRIGLALPPIGALGIAAGATLFWLATTAYGAGLDRAGPLLDAGGFLARGDAWAVLGAAVLLATFCGLYVVPLNAVYLDAAPAAERGRFVACSNITDSIAMVASSLFAMVLLALGLGREEVFAVVGLTGLIAAGVILRRRRRFEASE</sequence>
<evidence type="ECO:0000256" key="7">
    <source>
        <dbReference type="SAM" id="MobiDB-lite"/>
    </source>
</evidence>
<evidence type="ECO:0000256" key="3">
    <source>
        <dbReference type="ARBA" id="ARBA00022475"/>
    </source>
</evidence>
<dbReference type="STRING" id="1114924.SAMN05216258_11917"/>
<feature type="transmembrane region" description="Helical" evidence="8">
    <location>
        <begin position="97"/>
        <end position="119"/>
    </location>
</feature>
<evidence type="ECO:0000313" key="10">
    <source>
        <dbReference type="EMBL" id="SFJ23394.1"/>
    </source>
</evidence>
<feature type="transmembrane region" description="Helical" evidence="8">
    <location>
        <begin position="156"/>
        <end position="177"/>
    </location>
</feature>